<dbReference type="OMA" id="TERDPWL"/>
<keyword evidence="2" id="KW-0732">Signal</keyword>
<feature type="region of interest" description="Disordered" evidence="1">
    <location>
        <begin position="502"/>
        <end position="535"/>
    </location>
</feature>
<dbReference type="OrthoDB" id="5312133at2759"/>
<gene>
    <name evidence="3" type="ORF">EPUS_03414</name>
</gene>
<accession>U1HXP8</accession>
<evidence type="ECO:0008006" key="5">
    <source>
        <dbReference type="Google" id="ProtNLM"/>
    </source>
</evidence>
<feature type="chain" id="PRO_5004612300" description="Glycosyl transferase CAP10 domain-containing protein" evidence="2">
    <location>
        <begin position="29"/>
        <end position="616"/>
    </location>
</feature>
<dbReference type="AlphaFoldDB" id="U1HXP8"/>
<dbReference type="EMBL" id="KE720887">
    <property type="protein sequence ID" value="ERF74224.1"/>
    <property type="molecule type" value="Genomic_DNA"/>
</dbReference>
<dbReference type="RefSeq" id="XP_007800163.1">
    <property type="nucleotide sequence ID" value="XM_007801972.1"/>
</dbReference>
<reference evidence="4" key="1">
    <citation type="journal article" date="2014" name="BMC Genomics">
        <title>Genome characteristics reveal the impact of lichenization on lichen-forming fungus Endocarpon pusillum Hedwig (Verrucariales, Ascomycota).</title>
        <authorList>
            <person name="Wang Y.-Y."/>
            <person name="Liu B."/>
            <person name="Zhang X.-Y."/>
            <person name="Zhou Q.-M."/>
            <person name="Zhang T."/>
            <person name="Li H."/>
            <person name="Yu Y.-F."/>
            <person name="Zhang X.-L."/>
            <person name="Hao X.-Y."/>
            <person name="Wang M."/>
            <person name="Wang L."/>
            <person name="Wei J.-C."/>
        </authorList>
    </citation>
    <scope>NUCLEOTIDE SEQUENCE [LARGE SCALE GENOMIC DNA]</scope>
    <source>
        <strain evidence="4">Z07020 / HMAS-L-300199</strain>
    </source>
</reference>
<evidence type="ECO:0000313" key="3">
    <source>
        <dbReference type="EMBL" id="ERF74224.1"/>
    </source>
</evidence>
<organism evidence="3 4">
    <name type="scientific">Endocarpon pusillum (strain Z07020 / HMAS-L-300199)</name>
    <name type="common">Lichen-forming fungus</name>
    <dbReference type="NCBI Taxonomy" id="1263415"/>
    <lineage>
        <taxon>Eukaryota</taxon>
        <taxon>Fungi</taxon>
        <taxon>Dikarya</taxon>
        <taxon>Ascomycota</taxon>
        <taxon>Pezizomycotina</taxon>
        <taxon>Eurotiomycetes</taxon>
        <taxon>Chaetothyriomycetidae</taxon>
        <taxon>Verrucariales</taxon>
        <taxon>Verrucariaceae</taxon>
        <taxon>Endocarpon</taxon>
    </lineage>
</organism>
<evidence type="ECO:0000256" key="1">
    <source>
        <dbReference type="SAM" id="MobiDB-lite"/>
    </source>
</evidence>
<dbReference type="PANTHER" id="PTHR42055">
    <property type="entry name" value="YALI0E03476P"/>
    <property type="match status" value="1"/>
</dbReference>
<evidence type="ECO:0000313" key="4">
    <source>
        <dbReference type="Proteomes" id="UP000019373"/>
    </source>
</evidence>
<feature type="signal peptide" evidence="2">
    <location>
        <begin position="1"/>
        <end position="28"/>
    </location>
</feature>
<dbReference type="GeneID" id="19238457"/>
<evidence type="ECO:0000256" key="2">
    <source>
        <dbReference type="SAM" id="SignalP"/>
    </source>
</evidence>
<feature type="compositionally biased region" description="Basic and acidic residues" evidence="1">
    <location>
        <begin position="522"/>
        <end position="531"/>
    </location>
</feature>
<name>U1HXP8_ENDPU</name>
<dbReference type="eggNOG" id="ENOG502QS15">
    <property type="taxonomic scope" value="Eukaryota"/>
</dbReference>
<dbReference type="PANTHER" id="PTHR42055:SF1">
    <property type="entry name" value="YALI0E03476P"/>
    <property type="match status" value="1"/>
</dbReference>
<keyword evidence="4" id="KW-1185">Reference proteome</keyword>
<protein>
    <recommendedName>
        <fullName evidence="5">Glycosyl transferase CAP10 domain-containing protein</fullName>
    </recommendedName>
</protein>
<dbReference type="HOGENOM" id="CLU_030660_0_0_1"/>
<sequence>MAPRRFSTYLLLVGFFCVLLFLYSSSESVSIPSSGALPQKPSSFTGKVPKFNIPSFHFSFRTSSHKPPEQRNSTSGGSSWYSDWTWLNPFSSSITLDENRSVLPPLAPRPPVYTYYDSELQKDKNSIKVDQELLSTWRRAWWAHGFRPVVLGRAEARKNLLFERMQGMVLSESLDFELNRWLAWGHMGSGLLASWHCVPMAAGDDSLLSYLRRGQYPTLTRFEGLGTGLFAAEKTHINDAIQEILSSSKIKTAKTILEVLNLERFRTEQASAIAQYDSATITGKYPALAEKIVATPDGGRLALNKMINSHLHTTWQNVFSTGIAVLKPLPAHTTALIAPSLHLANLLAQCPESLIPSSCPPNRPKCSPCVSSRVQVTTPPSFRNTSSLYSIGTVPHPYTMITLDNQTEAITVKHIRRYTTRDPWLLAVTKDILGSGRGGPSRVVSFKEVVASEYGRSRSLWLTTEKLPAPSSESKDAPLPEEWLVELDWHFGFSIPRAPIPHGESIPPVPGPERWPKSKPGLPEEKKKSYDPEPPTDIQLAIEVELLDKARRVVNTKDTRLGQIRNVAEAWNMADTEAWRFARAYRARSVVERLKWEEEERGYGAEGRGKGRWWRM</sequence>
<dbReference type="Proteomes" id="UP000019373">
    <property type="component" value="Unassembled WGS sequence"/>
</dbReference>
<proteinExistence type="predicted"/>